<proteinExistence type="predicted"/>
<evidence type="ECO:0000313" key="1">
    <source>
        <dbReference type="EMBL" id="GBO38341.1"/>
    </source>
</evidence>
<sequence>MKIFFQISVPPISEKGNSHWVIMKLSDANSLACGVMVSSSYMTIPILLAKLKNSCESSSGKSGAIPLQPNLGSKHLSGTSFSSESDVVTVVEIWLNGQDVISAKLG</sequence>
<dbReference type="Proteomes" id="UP000499080">
    <property type="component" value="Unassembled WGS sequence"/>
</dbReference>
<reference evidence="1 2" key="1">
    <citation type="journal article" date="2019" name="Sci. Rep.">
        <title>Orb-weaving spider Araneus ventricosus genome elucidates the spidroin gene catalogue.</title>
        <authorList>
            <person name="Kono N."/>
            <person name="Nakamura H."/>
            <person name="Ohtoshi R."/>
            <person name="Moran D.A.P."/>
            <person name="Shinohara A."/>
            <person name="Yoshida Y."/>
            <person name="Fujiwara M."/>
            <person name="Mori M."/>
            <person name="Tomita M."/>
            <person name="Arakawa K."/>
        </authorList>
    </citation>
    <scope>NUCLEOTIDE SEQUENCE [LARGE SCALE GENOMIC DNA]</scope>
</reference>
<evidence type="ECO:0000313" key="2">
    <source>
        <dbReference type="Proteomes" id="UP000499080"/>
    </source>
</evidence>
<gene>
    <name evidence="1" type="ORF">AVEN_158615_1</name>
</gene>
<keyword evidence="2" id="KW-1185">Reference proteome</keyword>
<dbReference type="EMBL" id="BGPR01063021">
    <property type="protein sequence ID" value="GBO38341.1"/>
    <property type="molecule type" value="Genomic_DNA"/>
</dbReference>
<accession>A0A4Y2WMQ2</accession>
<organism evidence="1 2">
    <name type="scientific">Araneus ventricosus</name>
    <name type="common">Orbweaver spider</name>
    <name type="synonym">Epeira ventricosa</name>
    <dbReference type="NCBI Taxonomy" id="182803"/>
    <lineage>
        <taxon>Eukaryota</taxon>
        <taxon>Metazoa</taxon>
        <taxon>Ecdysozoa</taxon>
        <taxon>Arthropoda</taxon>
        <taxon>Chelicerata</taxon>
        <taxon>Arachnida</taxon>
        <taxon>Araneae</taxon>
        <taxon>Araneomorphae</taxon>
        <taxon>Entelegynae</taxon>
        <taxon>Araneoidea</taxon>
        <taxon>Araneidae</taxon>
        <taxon>Araneus</taxon>
    </lineage>
</organism>
<dbReference type="AlphaFoldDB" id="A0A4Y2WMQ2"/>
<comment type="caution">
    <text evidence="1">The sequence shown here is derived from an EMBL/GenBank/DDBJ whole genome shotgun (WGS) entry which is preliminary data.</text>
</comment>
<name>A0A4Y2WMQ2_ARAVE</name>
<protein>
    <submittedName>
        <fullName evidence="1">Uncharacterized protein</fullName>
    </submittedName>
</protein>